<keyword evidence="1" id="KW-1133">Transmembrane helix</keyword>
<keyword evidence="1" id="KW-0472">Membrane</keyword>
<comment type="caution">
    <text evidence="2">The sequence shown here is derived from an EMBL/GenBank/DDBJ whole genome shotgun (WGS) entry which is preliminary data.</text>
</comment>
<evidence type="ECO:0008006" key="4">
    <source>
        <dbReference type="Google" id="ProtNLM"/>
    </source>
</evidence>
<dbReference type="RefSeq" id="WP_109387335.1">
    <property type="nucleotide sequence ID" value="NZ_QETF01000004.1"/>
</dbReference>
<keyword evidence="3" id="KW-1185">Reference proteome</keyword>
<feature type="transmembrane region" description="Helical" evidence="1">
    <location>
        <begin position="112"/>
        <end position="138"/>
    </location>
</feature>
<feature type="transmembrane region" description="Helical" evidence="1">
    <location>
        <begin position="42"/>
        <end position="61"/>
    </location>
</feature>
<protein>
    <recommendedName>
        <fullName evidence="4">Divalent cation transporter</fullName>
    </recommendedName>
</protein>
<sequence>MQDAVLIALALAALAGLSIPVGAWLGSRENLFPRWLEDEFRHTIIAFGGGALLAAVALVLVPEGVRYVSPLTAMLAFCAGGAVFWLVDSALERRGGHGAQFMAMLLDYVPEAMALGALLSDATGVAVLMAGLIMVQNLPEGFNAYREMEGGKQRKRRSLFWLFVLVVPFGPLAAWLGVSVLASNTAVLGAIMLFAAGGIVYLLFEDVAPQVRLERRWSPPLGAVAGFALGLAGSLATA</sequence>
<evidence type="ECO:0000313" key="2">
    <source>
        <dbReference type="EMBL" id="PWG17630.1"/>
    </source>
</evidence>
<evidence type="ECO:0000256" key="1">
    <source>
        <dbReference type="SAM" id="Phobius"/>
    </source>
</evidence>
<keyword evidence="1" id="KW-0812">Transmembrane</keyword>
<feature type="transmembrane region" description="Helical" evidence="1">
    <location>
        <begin position="159"/>
        <end position="180"/>
    </location>
</feature>
<organism evidence="2 3">
    <name type="scientific">Salibaculum griseiflavum</name>
    <dbReference type="NCBI Taxonomy" id="1914409"/>
    <lineage>
        <taxon>Bacteria</taxon>
        <taxon>Pseudomonadati</taxon>
        <taxon>Pseudomonadota</taxon>
        <taxon>Alphaproteobacteria</taxon>
        <taxon>Rhodobacterales</taxon>
        <taxon>Roseobacteraceae</taxon>
        <taxon>Salibaculum</taxon>
    </lineage>
</organism>
<feature type="transmembrane region" description="Helical" evidence="1">
    <location>
        <begin position="68"/>
        <end position="87"/>
    </location>
</feature>
<dbReference type="Proteomes" id="UP000245293">
    <property type="component" value="Unassembled WGS sequence"/>
</dbReference>
<dbReference type="AlphaFoldDB" id="A0A2V1P773"/>
<feature type="transmembrane region" description="Helical" evidence="1">
    <location>
        <begin position="186"/>
        <end position="204"/>
    </location>
</feature>
<reference evidence="3" key="1">
    <citation type="submission" date="2018-05" db="EMBL/GenBank/DDBJ databases">
        <authorList>
            <person name="Du Z."/>
            <person name="Wang X."/>
        </authorList>
    </citation>
    <scope>NUCLEOTIDE SEQUENCE [LARGE SCALE GENOMIC DNA]</scope>
    <source>
        <strain evidence="3">WDS4C29</strain>
    </source>
</reference>
<proteinExistence type="predicted"/>
<name>A0A2V1P773_9RHOB</name>
<dbReference type="EMBL" id="QETF01000004">
    <property type="protein sequence ID" value="PWG17630.1"/>
    <property type="molecule type" value="Genomic_DNA"/>
</dbReference>
<feature type="transmembrane region" description="Helical" evidence="1">
    <location>
        <begin position="216"/>
        <end position="236"/>
    </location>
</feature>
<accession>A0A2V1P773</accession>
<dbReference type="OrthoDB" id="5766358at2"/>
<evidence type="ECO:0000313" key="3">
    <source>
        <dbReference type="Proteomes" id="UP000245293"/>
    </source>
</evidence>
<gene>
    <name evidence="2" type="ORF">DFK10_05250</name>
</gene>